<proteinExistence type="inferred from homology"/>
<sequence>MPAEFTPPEHQIGFPMSTLENKIAIVTGASRGLGEGIAVELAARGATVVCADLHSAEDTATTLQSAGSPKSSSAKVDVSSAASVDELVGSTVETHGRLDIMVNNAGIYTYGAIADVTDDDFRRTMDVNIGGVFNGSRAAARVMKEQKSGRIINTASQLGKLARPNEGVYSASKAAVILMTQALGLELAPYNITVNAICPGCMHTEMMEKSFAEIAQSEGITLEQKLQDYLDAKIPTGRFGTLEDVGRMVAWLASDEASFTTGSALNLTGGEQVFF</sequence>
<dbReference type="InterPro" id="IPR020904">
    <property type="entry name" value="Sc_DH/Rdtase_CS"/>
</dbReference>
<dbReference type="FunFam" id="3.40.50.720:FF:000084">
    <property type="entry name" value="Short-chain dehydrogenase reductase"/>
    <property type="match status" value="1"/>
</dbReference>
<dbReference type="CDD" id="cd05233">
    <property type="entry name" value="SDR_c"/>
    <property type="match status" value="1"/>
</dbReference>
<evidence type="ECO:0000313" key="3">
    <source>
        <dbReference type="EMBL" id="EID80554.1"/>
    </source>
</evidence>
<dbReference type="PRINTS" id="PR00080">
    <property type="entry name" value="SDRFAMILY"/>
</dbReference>
<dbReference type="SUPFAM" id="SSF51735">
    <property type="entry name" value="NAD(P)-binding Rossmann-fold domains"/>
    <property type="match status" value="1"/>
</dbReference>
<dbReference type="Proteomes" id="UP000006447">
    <property type="component" value="Unassembled WGS sequence"/>
</dbReference>
<evidence type="ECO:0000256" key="1">
    <source>
        <dbReference type="ARBA" id="ARBA00006484"/>
    </source>
</evidence>
<dbReference type="PANTHER" id="PTHR42760:SF124">
    <property type="entry name" value="SHORT-CHAIN DEHYDROGENASE_REDUCTASE"/>
    <property type="match status" value="1"/>
</dbReference>
<reference evidence="3 4" key="1">
    <citation type="journal article" date="2012" name="J. Bacteriol.">
        <title>Draft genome sequence of the nitrophenol-degrading actinomycete Rhodococcus imtechensis RKJ300.</title>
        <authorList>
            <person name="Vikram S."/>
            <person name="Kumar S."/>
            <person name="Subramanian S."/>
            <person name="Raghava G.P."/>
        </authorList>
    </citation>
    <scope>NUCLEOTIDE SEQUENCE [LARGE SCALE GENOMIC DNA]</scope>
    <source>
        <strain evidence="3 4">RKJ300</strain>
    </source>
</reference>
<dbReference type="EMBL" id="AJJH01000028">
    <property type="protein sequence ID" value="EID80554.1"/>
    <property type="molecule type" value="Genomic_DNA"/>
</dbReference>
<gene>
    <name evidence="3" type="ORF">W59_07619</name>
</gene>
<comment type="similarity">
    <text evidence="1">Belongs to the short-chain dehydrogenases/reductases (SDR) family.</text>
</comment>
<dbReference type="PANTHER" id="PTHR42760">
    <property type="entry name" value="SHORT-CHAIN DEHYDROGENASES/REDUCTASES FAMILY MEMBER"/>
    <property type="match status" value="1"/>
</dbReference>
<evidence type="ECO:0000313" key="4">
    <source>
        <dbReference type="Proteomes" id="UP000006447"/>
    </source>
</evidence>
<keyword evidence="2" id="KW-0560">Oxidoreductase</keyword>
<evidence type="ECO:0000256" key="2">
    <source>
        <dbReference type="ARBA" id="ARBA00023002"/>
    </source>
</evidence>
<dbReference type="InterPro" id="IPR002347">
    <property type="entry name" value="SDR_fam"/>
</dbReference>
<dbReference type="PRINTS" id="PR00081">
    <property type="entry name" value="GDHRDH"/>
</dbReference>
<comment type="caution">
    <text evidence="3">The sequence shown here is derived from an EMBL/GenBank/DDBJ whole genome shotgun (WGS) entry which is preliminary data.</text>
</comment>
<dbReference type="AlphaFoldDB" id="I0WVY8"/>
<dbReference type="PROSITE" id="PS00061">
    <property type="entry name" value="ADH_SHORT"/>
    <property type="match status" value="1"/>
</dbReference>
<name>I0WVY8_RHOOP</name>
<dbReference type="NCBIfam" id="NF005559">
    <property type="entry name" value="PRK07231.1"/>
    <property type="match status" value="1"/>
</dbReference>
<accession>I0WVY8</accession>
<dbReference type="Gene3D" id="3.40.50.720">
    <property type="entry name" value="NAD(P)-binding Rossmann-like Domain"/>
    <property type="match status" value="1"/>
</dbReference>
<dbReference type="PATRIC" id="fig|1165867.3.peg.1545"/>
<dbReference type="Pfam" id="PF13561">
    <property type="entry name" value="adh_short_C2"/>
    <property type="match status" value="1"/>
</dbReference>
<dbReference type="GO" id="GO:0016616">
    <property type="term" value="F:oxidoreductase activity, acting on the CH-OH group of donors, NAD or NADP as acceptor"/>
    <property type="evidence" value="ECO:0007669"/>
    <property type="project" value="TreeGrafter"/>
</dbReference>
<organism evidence="3 4">
    <name type="scientific">Rhodococcus opacus RKJ300 = JCM 13270</name>
    <dbReference type="NCBI Taxonomy" id="1165867"/>
    <lineage>
        <taxon>Bacteria</taxon>
        <taxon>Bacillati</taxon>
        <taxon>Actinomycetota</taxon>
        <taxon>Actinomycetes</taxon>
        <taxon>Mycobacteriales</taxon>
        <taxon>Nocardiaceae</taxon>
        <taxon>Rhodococcus</taxon>
    </lineage>
</organism>
<protein>
    <submittedName>
        <fullName evidence="3">3-oxoacyl-[acyl-carrier-protein] reductase</fullName>
    </submittedName>
</protein>
<dbReference type="InterPro" id="IPR036291">
    <property type="entry name" value="NAD(P)-bd_dom_sf"/>
</dbReference>